<keyword evidence="6" id="KW-1185">Reference proteome</keyword>
<organism evidence="5 6">
    <name type="scientific">Thermanaerosceptrum fracticalcis</name>
    <dbReference type="NCBI Taxonomy" id="1712410"/>
    <lineage>
        <taxon>Bacteria</taxon>
        <taxon>Bacillati</taxon>
        <taxon>Bacillota</taxon>
        <taxon>Clostridia</taxon>
        <taxon>Eubacteriales</taxon>
        <taxon>Peptococcaceae</taxon>
        <taxon>Thermanaerosceptrum</taxon>
    </lineage>
</organism>
<evidence type="ECO:0000259" key="4">
    <source>
        <dbReference type="PROSITE" id="PS51677"/>
    </source>
</evidence>
<dbReference type="PANTHER" id="PTHR10587">
    <property type="entry name" value="GLYCOSYL TRANSFERASE-RELATED"/>
    <property type="match status" value="1"/>
</dbReference>
<dbReference type="SUPFAM" id="SSF88713">
    <property type="entry name" value="Glycoside hydrolase/deacetylase"/>
    <property type="match status" value="1"/>
</dbReference>
<dbReference type="GO" id="GO:0005975">
    <property type="term" value="P:carbohydrate metabolic process"/>
    <property type="evidence" value="ECO:0007669"/>
    <property type="project" value="InterPro"/>
</dbReference>
<dbReference type="InterPro" id="IPR011330">
    <property type="entry name" value="Glyco_hydro/deAcase_b/a-brl"/>
</dbReference>
<proteinExistence type="predicted"/>
<dbReference type="PROSITE" id="PS51677">
    <property type="entry name" value="NODB"/>
    <property type="match status" value="1"/>
</dbReference>
<feature type="domain" description="NodB homology" evidence="4">
    <location>
        <begin position="58"/>
        <end position="235"/>
    </location>
</feature>
<dbReference type="Proteomes" id="UP000515847">
    <property type="component" value="Chromosome"/>
</dbReference>
<keyword evidence="3" id="KW-0812">Transmembrane</keyword>
<sequence>MLVFSRRRLAQVFLVLIIVITTLGIFHTSLKNTAEEVVSVLVPSVKLHPIYAVDMQDKKVAISFDATWGNTRTPQLLSILAKYNLKTTFFLTNIWLKQYPDLAKEIAVAGHEIGLHSANHPKLTDLNDEKIRQELLDNARLVTEITAQKPYLFRPPFGAYNNRVITIARELNMVPIQWSVDSLDWQNLTANQIIERVTKRIHPGAIVLFHNDGTNTPQALESIIQYLHNQGYSIVPISGLIYKDNYYIDVNGIQKIKK</sequence>
<keyword evidence="3" id="KW-0472">Membrane</keyword>
<keyword evidence="3" id="KW-1133">Transmembrane helix</keyword>
<feature type="transmembrane region" description="Helical" evidence="3">
    <location>
        <begin position="12"/>
        <end position="30"/>
    </location>
</feature>
<evidence type="ECO:0000256" key="3">
    <source>
        <dbReference type="SAM" id="Phobius"/>
    </source>
</evidence>
<dbReference type="PANTHER" id="PTHR10587:SF133">
    <property type="entry name" value="CHITIN DEACETYLASE 1-RELATED"/>
    <property type="match status" value="1"/>
</dbReference>
<dbReference type="Pfam" id="PF01522">
    <property type="entry name" value="Polysacc_deac_1"/>
    <property type="match status" value="1"/>
</dbReference>
<protein>
    <submittedName>
        <fullName evidence="5">Polysaccharide deacetylase family protein</fullName>
    </submittedName>
</protein>
<evidence type="ECO:0000313" key="5">
    <source>
        <dbReference type="EMBL" id="QNB45659.1"/>
    </source>
</evidence>
<reference evidence="5 6" key="1">
    <citation type="journal article" date="2019" name="Front. Microbiol.">
        <title>Thermoanaerosceptrum fracticalcis gen. nov. sp. nov., a Novel Fumarate-Fermenting Microorganism From a Deep Fractured Carbonate Aquifer of the US Great Basin.</title>
        <authorList>
            <person name="Hamilton-Brehm S.D."/>
            <person name="Stewart L.E."/>
            <person name="Zavarin M."/>
            <person name="Caldwell M."/>
            <person name="Lawson P.A."/>
            <person name="Onstott T.C."/>
            <person name="Grzymski J."/>
            <person name="Neveux I."/>
            <person name="Lollar B.S."/>
            <person name="Russell C.E."/>
            <person name="Moser D.P."/>
        </authorList>
    </citation>
    <scope>NUCLEOTIDE SEQUENCE [LARGE SCALE GENOMIC DNA]</scope>
    <source>
        <strain evidence="5 6">DRI-13</strain>
    </source>
</reference>
<dbReference type="GO" id="GO:0046872">
    <property type="term" value="F:metal ion binding"/>
    <property type="evidence" value="ECO:0007669"/>
    <property type="project" value="UniProtKB-KW"/>
</dbReference>
<dbReference type="CDD" id="cd10917">
    <property type="entry name" value="CE4_NodB_like_6s_7s"/>
    <property type="match status" value="1"/>
</dbReference>
<dbReference type="GO" id="GO:0016810">
    <property type="term" value="F:hydrolase activity, acting on carbon-nitrogen (but not peptide) bonds"/>
    <property type="evidence" value="ECO:0007669"/>
    <property type="project" value="InterPro"/>
</dbReference>
<name>A0A7G6E0Q5_THEFR</name>
<evidence type="ECO:0000313" key="6">
    <source>
        <dbReference type="Proteomes" id="UP000515847"/>
    </source>
</evidence>
<evidence type="ECO:0000256" key="1">
    <source>
        <dbReference type="ARBA" id="ARBA00022723"/>
    </source>
</evidence>
<keyword evidence="2" id="KW-0378">Hydrolase</keyword>
<dbReference type="EMBL" id="CP045798">
    <property type="protein sequence ID" value="QNB45659.1"/>
    <property type="molecule type" value="Genomic_DNA"/>
</dbReference>
<dbReference type="OrthoDB" id="61520at2"/>
<dbReference type="AlphaFoldDB" id="A0A7G6E0Q5"/>
<keyword evidence="1" id="KW-0479">Metal-binding</keyword>
<dbReference type="GO" id="GO:0016020">
    <property type="term" value="C:membrane"/>
    <property type="evidence" value="ECO:0007669"/>
    <property type="project" value="TreeGrafter"/>
</dbReference>
<dbReference type="InterPro" id="IPR002509">
    <property type="entry name" value="NODB_dom"/>
</dbReference>
<dbReference type="RefSeq" id="WP_051965375.1">
    <property type="nucleotide sequence ID" value="NZ_CP045798.1"/>
</dbReference>
<dbReference type="KEGG" id="tfr:BR63_04650"/>
<dbReference type="InterPro" id="IPR050248">
    <property type="entry name" value="Polysacc_deacetylase_ArnD"/>
</dbReference>
<evidence type="ECO:0000256" key="2">
    <source>
        <dbReference type="ARBA" id="ARBA00022801"/>
    </source>
</evidence>
<gene>
    <name evidence="5" type="ORF">BR63_04650</name>
</gene>
<accession>A0A7G6E0Q5</accession>
<dbReference type="Gene3D" id="3.20.20.370">
    <property type="entry name" value="Glycoside hydrolase/deacetylase"/>
    <property type="match status" value="1"/>
</dbReference>